<accession>A0A9W3BAD9</accession>
<evidence type="ECO:0000256" key="1">
    <source>
        <dbReference type="SAM" id="Coils"/>
    </source>
</evidence>
<feature type="coiled-coil region" evidence="1">
    <location>
        <begin position="120"/>
        <end position="190"/>
    </location>
</feature>
<evidence type="ECO:0000313" key="3">
    <source>
        <dbReference type="RefSeq" id="XP_055896408.1"/>
    </source>
</evidence>
<dbReference type="Proteomes" id="UP001165740">
    <property type="component" value="Chromosome 9"/>
</dbReference>
<dbReference type="GeneID" id="106079560"/>
<sequence length="240" mass="27894">MDALNLNIHDCSKISAQNIHLKQKYLYLKRKTSDLMRQLDELTKEEGQGKPLKVLMKHAASQTEVKNWKSHYVSQPRKPEPVVLSETDVLKTKKVLEMHSSLLQRYDKEVKLNMSYADTISELNVKLGETEQRLREEKEKCIRLERELIAVKGKQMVCEDPVLRDVVGERNKLAKENRRLKEELKGLDHNFFDEIEDLKFALLQSAKLNNGYEKELNKLCSQLGLPVPAPEKILFQKTLK</sequence>
<gene>
    <name evidence="3" type="primary">LOC106079560</name>
</gene>
<dbReference type="OMA" id="NIRHVET"/>
<proteinExistence type="predicted"/>
<organism evidence="2 3">
    <name type="scientific">Biomphalaria glabrata</name>
    <name type="common">Bloodfluke planorb</name>
    <name type="synonym">Freshwater snail</name>
    <dbReference type="NCBI Taxonomy" id="6526"/>
    <lineage>
        <taxon>Eukaryota</taxon>
        <taxon>Metazoa</taxon>
        <taxon>Spiralia</taxon>
        <taxon>Lophotrochozoa</taxon>
        <taxon>Mollusca</taxon>
        <taxon>Gastropoda</taxon>
        <taxon>Heterobranchia</taxon>
        <taxon>Euthyneura</taxon>
        <taxon>Panpulmonata</taxon>
        <taxon>Hygrophila</taxon>
        <taxon>Lymnaeoidea</taxon>
        <taxon>Planorbidae</taxon>
        <taxon>Biomphalaria</taxon>
    </lineage>
</organism>
<evidence type="ECO:0000313" key="2">
    <source>
        <dbReference type="Proteomes" id="UP001165740"/>
    </source>
</evidence>
<dbReference type="AlphaFoldDB" id="A0A9W3BAD9"/>
<dbReference type="OrthoDB" id="9986859at2759"/>
<name>A0A9W3BAD9_BIOGL</name>
<keyword evidence="2" id="KW-1185">Reference proteome</keyword>
<dbReference type="RefSeq" id="XP_055896408.1">
    <property type="nucleotide sequence ID" value="XM_056040433.1"/>
</dbReference>
<reference evidence="3" key="1">
    <citation type="submission" date="2025-08" db="UniProtKB">
        <authorList>
            <consortium name="RefSeq"/>
        </authorList>
    </citation>
    <scope>IDENTIFICATION</scope>
</reference>
<protein>
    <submittedName>
        <fullName evidence="3">Centrosomal protein of 290 kDa-like isoform X1</fullName>
    </submittedName>
</protein>
<keyword evidence="1" id="KW-0175">Coiled coil</keyword>